<evidence type="ECO:0000313" key="2">
    <source>
        <dbReference type="EMBL" id="MDN5212275.1"/>
    </source>
</evidence>
<dbReference type="RefSeq" id="WP_346757595.1">
    <property type="nucleotide sequence ID" value="NZ_JAUJEB010000001.1"/>
</dbReference>
<dbReference type="InterPro" id="IPR011990">
    <property type="entry name" value="TPR-like_helical_dom_sf"/>
</dbReference>
<dbReference type="InterPro" id="IPR019734">
    <property type="entry name" value="TPR_rpt"/>
</dbReference>
<feature type="transmembrane region" description="Helical" evidence="1">
    <location>
        <begin position="88"/>
        <end position="108"/>
    </location>
</feature>
<comment type="caution">
    <text evidence="2">The sequence shown here is derived from an EMBL/GenBank/DDBJ whole genome shotgun (WGS) entry which is preliminary data.</text>
</comment>
<keyword evidence="1" id="KW-0472">Membrane</keyword>
<keyword evidence="3" id="KW-1185">Reference proteome</keyword>
<sequence>MKELREQDIDLIERVLSESASEEDLTTFNQRLADEPAFAARVEILKNINANVRAESDQFEELLESIHQDYQQNDMNEAPETAMGFRRVYYIAASLVLLLAAIFVFRNLNGPSSMERLYADNFTKPPENITTRDNSGYDDHLIAAVDAYRQNDFKNAITNFNTYLENHPEDDAANFYMGISYLADNQHNPSIKFLQKVINNQDSIYRSAAQWYLGLAHIKSGNIEAAKTIFAALAGSNSSYASKSKVILERLREE</sequence>
<keyword evidence="1" id="KW-0812">Transmembrane</keyword>
<accession>A0ABT8L3D7</accession>
<dbReference type="Proteomes" id="UP001172083">
    <property type="component" value="Unassembled WGS sequence"/>
</dbReference>
<dbReference type="EMBL" id="JAUJEB010000001">
    <property type="protein sequence ID" value="MDN5212275.1"/>
    <property type="molecule type" value="Genomic_DNA"/>
</dbReference>
<dbReference type="Pfam" id="PF13174">
    <property type="entry name" value="TPR_6"/>
    <property type="match status" value="2"/>
</dbReference>
<evidence type="ECO:0000313" key="3">
    <source>
        <dbReference type="Proteomes" id="UP001172083"/>
    </source>
</evidence>
<keyword evidence="1" id="KW-1133">Transmembrane helix</keyword>
<dbReference type="Gene3D" id="1.25.40.10">
    <property type="entry name" value="Tetratricopeptide repeat domain"/>
    <property type="match status" value="1"/>
</dbReference>
<reference evidence="2" key="1">
    <citation type="submission" date="2023-06" db="EMBL/GenBank/DDBJ databases">
        <title>Genomic of Agaribacillus aureum.</title>
        <authorList>
            <person name="Wang G."/>
        </authorList>
    </citation>
    <scope>NUCLEOTIDE SEQUENCE</scope>
    <source>
        <strain evidence="2">BMA12</strain>
    </source>
</reference>
<evidence type="ECO:0000256" key="1">
    <source>
        <dbReference type="SAM" id="Phobius"/>
    </source>
</evidence>
<protein>
    <submittedName>
        <fullName evidence="2">Tetratricopeptide repeat protein</fullName>
    </submittedName>
</protein>
<proteinExistence type="predicted"/>
<organism evidence="2 3">
    <name type="scientific">Agaribacillus aureus</name>
    <dbReference type="NCBI Taxonomy" id="3051825"/>
    <lineage>
        <taxon>Bacteria</taxon>
        <taxon>Pseudomonadati</taxon>
        <taxon>Bacteroidota</taxon>
        <taxon>Cytophagia</taxon>
        <taxon>Cytophagales</taxon>
        <taxon>Splendidivirgaceae</taxon>
        <taxon>Agaribacillus</taxon>
    </lineage>
</organism>
<gene>
    <name evidence="2" type="ORF">QQ020_09455</name>
</gene>
<name>A0ABT8L3D7_9BACT</name>
<dbReference type="SUPFAM" id="SSF48452">
    <property type="entry name" value="TPR-like"/>
    <property type="match status" value="1"/>
</dbReference>